<name>A0A0F9ETC9_9ZZZZ</name>
<evidence type="ECO:0000259" key="4">
    <source>
        <dbReference type="SMART" id="SM00560"/>
    </source>
</evidence>
<sequence>MRKLSVILLLCITASAFAQFQQKPLLGIPISSTHPLGTGSGGLKAAWFFLEGSGGQAFDLSGNGNTGSLIADTHFVPGKFGSALDFDGTGDVVRVAHSSILNVNHFTIVIWIKSDTSSVDLSAAEGFISKDDGGTQPFRIMNNATENAVRFRFEVVGKAGQNVDGSIALDADRWYQIVCTYDQVAARLYINTVLDNSLAETAVLDTNADDLCIGCLGNVANEFAGQIDHVIIYNRALSESERALLYREPFCMFEQDNIALMVETLAPTGGQVIMITSLPWILSIPLLYGIVYLIRTKYKEVA</sequence>
<evidence type="ECO:0000256" key="2">
    <source>
        <dbReference type="ARBA" id="ARBA00023157"/>
    </source>
</evidence>
<feature type="transmembrane region" description="Helical" evidence="3">
    <location>
        <begin position="272"/>
        <end position="294"/>
    </location>
</feature>
<accession>A0A0F9ETC9</accession>
<feature type="domain" description="LamG-like jellyroll fold" evidence="4">
    <location>
        <begin position="104"/>
        <end position="240"/>
    </location>
</feature>
<dbReference type="InterPro" id="IPR013320">
    <property type="entry name" value="ConA-like_dom_sf"/>
</dbReference>
<keyword evidence="3" id="KW-0472">Membrane</keyword>
<evidence type="ECO:0000313" key="5">
    <source>
        <dbReference type="EMBL" id="KKL48195.1"/>
    </source>
</evidence>
<evidence type="ECO:0000256" key="3">
    <source>
        <dbReference type="SAM" id="Phobius"/>
    </source>
</evidence>
<dbReference type="InterPro" id="IPR006558">
    <property type="entry name" value="LamG-like"/>
</dbReference>
<keyword evidence="3" id="KW-0812">Transmembrane</keyword>
<keyword evidence="1" id="KW-0732">Signal</keyword>
<gene>
    <name evidence="5" type="ORF">LCGC14_2327960</name>
</gene>
<evidence type="ECO:0000256" key="1">
    <source>
        <dbReference type="ARBA" id="ARBA00022729"/>
    </source>
</evidence>
<keyword evidence="3" id="KW-1133">Transmembrane helix</keyword>
<proteinExistence type="predicted"/>
<keyword evidence="2" id="KW-1015">Disulfide bond</keyword>
<dbReference type="SUPFAM" id="SSF49899">
    <property type="entry name" value="Concanavalin A-like lectins/glucanases"/>
    <property type="match status" value="1"/>
</dbReference>
<dbReference type="SMART" id="SM00560">
    <property type="entry name" value="LamGL"/>
    <property type="match status" value="1"/>
</dbReference>
<dbReference type="AlphaFoldDB" id="A0A0F9ETC9"/>
<protein>
    <recommendedName>
        <fullName evidence="4">LamG-like jellyroll fold domain-containing protein</fullName>
    </recommendedName>
</protein>
<comment type="caution">
    <text evidence="5">The sequence shown here is derived from an EMBL/GenBank/DDBJ whole genome shotgun (WGS) entry which is preliminary data.</text>
</comment>
<reference evidence="5" key="1">
    <citation type="journal article" date="2015" name="Nature">
        <title>Complex archaea that bridge the gap between prokaryotes and eukaryotes.</title>
        <authorList>
            <person name="Spang A."/>
            <person name="Saw J.H."/>
            <person name="Jorgensen S.L."/>
            <person name="Zaremba-Niedzwiedzka K."/>
            <person name="Martijn J."/>
            <person name="Lind A.E."/>
            <person name="van Eijk R."/>
            <person name="Schleper C."/>
            <person name="Guy L."/>
            <person name="Ettema T.J."/>
        </authorList>
    </citation>
    <scope>NUCLEOTIDE SEQUENCE</scope>
</reference>
<dbReference type="Pfam" id="PF13385">
    <property type="entry name" value="Laminin_G_3"/>
    <property type="match status" value="1"/>
</dbReference>
<dbReference type="Gene3D" id="2.60.120.200">
    <property type="match status" value="1"/>
</dbReference>
<dbReference type="EMBL" id="LAZR01033401">
    <property type="protein sequence ID" value="KKL48195.1"/>
    <property type="molecule type" value="Genomic_DNA"/>
</dbReference>
<organism evidence="5">
    <name type="scientific">marine sediment metagenome</name>
    <dbReference type="NCBI Taxonomy" id="412755"/>
    <lineage>
        <taxon>unclassified sequences</taxon>
        <taxon>metagenomes</taxon>
        <taxon>ecological metagenomes</taxon>
    </lineage>
</organism>